<evidence type="ECO:0000256" key="1">
    <source>
        <dbReference type="SAM" id="Phobius"/>
    </source>
</evidence>
<reference evidence="3" key="1">
    <citation type="submission" date="2017-09" db="EMBL/GenBank/DDBJ databases">
        <title>Depth-based differentiation of microbial function through sediment-hosted aquifers and enrichment of novel symbionts in the deep terrestrial subsurface.</title>
        <authorList>
            <person name="Probst A.J."/>
            <person name="Ladd B."/>
            <person name="Jarett J.K."/>
            <person name="Geller-Mcgrath D.E."/>
            <person name="Sieber C.M.K."/>
            <person name="Emerson J.B."/>
            <person name="Anantharaman K."/>
            <person name="Thomas B.C."/>
            <person name="Malmstrom R."/>
            <person name="Stieglmeier M."/>
            <person name="Klingl A."/>
            <person name="Woyke T."/>
            <person name="Ryan C.M."/>
            <person name="Banfield J.F."/>
        </authorList>
    </citation>
    <scope>NUCLEOTIDE SEQUENCE [LARGE SCALE GENOMIC DNA]</scope>
</reference>
<comment type="caution">
    <text evidence="2">The sequence shown here is derived from an EMBL/GenBank/DDBJ whole genome shotgun (WGS) entry which is preliminary data.</text>
</comment>
<dbReference type="EMBL" id="PFCK01000064">
    <property type="protein sequence ID" value="PIR71521.1"/>
    <property type="molecule type" value="Genomic_DNA"/>
</dbReference>
<sequence>MIIIYYFLTRPFFFSISILILFKNLSIFIILQGEFKIRRRCEMKRLSFIEPGSLFFERTLTDFVFLSL</sequence>
<gene>
    <name evidence="2" type="ORF">COU43_02225</name>
</gene>
<feature type="transmembrane region" description="Helical" evidence="1">
    <location>
        <begin position="12"/>
        <end position="31"/>
    </location>
</feature>
<name>A0A2H0TJ07_9BACT</name>
<evidence type="ECO:0000313" key="3">
    <source>
        <dbReference type="Proteomes" id="UP000228909"/>
    </source>
</evidence>
<keyword evidence="1" id="KW-0812">Transmembrane</keyword>
<evidence type="ECO:0000313" key="2">
    <source>
        <dbReference type="EMBL" id="PIR71521.1"/>
    </source>
</evidence>
<accession>A0A2H0TJ07</accession>
<dbReference type="AlphaFoldDB" id="A0A2H0TJ07"/>
<keyword evidence="1" id="KW-1133">Transmembrane helix</keyword>
<keyword evidence="1" id="KW-0472">Membrane</keyword>
<protein>
    <submittedName>
        <fullName evidence="2">Uncharacterized protein</fullName>
    </submittedName>
</protein>
<dbReference type="Proteomes" id="UP000228909">
    <property type="component" value="Unassembled WGS sequence"/>
</dbReference>
<organism evidence="2 3">
    <name type="scientific">Candidatus Nealsonbacteria bacterium CG10_big_fil_rev_8_21_14_0_10_37_25</name>
    <dbReference type="NCBI Taxonomy" id="1974711"/>
    <lineage>
        <taxon>Bacteria</taxon>
        <taxon>Candidatus Nealsoniibacteriota</taxon>
    </lineage>
</organism>
<proteinExistence type="predicted"/>